<feature type="compositionally biased region" description="Acidic residues" evidence="1">
    <location>
        <begin position="262"/>
        <end position="272"/>
    </location>
</feature>
<feature type="compositionally biased region" description="Polar residues" evidence="1">
    <location>
        <begin position="13"/>
        <end position="33"/>
    </location>
</feature>
<protein>
    <submittedName>
        <fullName evidence="2">Uncharacterized protein</fullName>
    </submittedName>
</protein>
<evidence type="ECO:0000313" key="3">
    <source>
        <dbReference type="Proteomes" id="UP000077521"/>
    </source>
</evidence>
<feature type="compositionally biased region" description="Acidic residues" evidence="1">
    <location>
        <begin position="280"/>
        <end position="330"/>
    </location>
</feature>
<keyword evidence="3" id="KW-1185">Reference proteome</keyword>
<comment type="caution">
    <text evidence="2">The sequence shown here is derived from an EMBL/GenBank/DDBJ whole genome shotgun (WGS) entry which is preliminary data.</text>
</comment>
<dbReference type="AlphaFoldDB" id="A0A177TX80"/>
<feature type="compositionally biased region" description="Pro residues" evidence="1">
    <location>
        <begin position="1"/>
        <end position="11"/>
    </location>
</feature>
<gene>
    <name evidence="2" type="ORF">A4X13_0g2096</name>
</gene>
<feature type="region of interest" description="Disordered" evidence="1">
    <location>
        <begin position="1"/>
        <end position="330"/>
    </location>
</feature>
<reference evidence="2" key="2">
    <citation type="journal article" date="2019" name="IMA Fungus">
        <title>Genome sequencing and comparison of five Tilletia species to identify candidate genes for the detection of regulated species infecting wheat.</title>
        <authorList>
            <person name="Nguyen H.D.T."/>
            <person name="Sultana T."/>
            <person name="Kesanakurti P."/>
            <person name="Hambleton S."/>
        </authorList>
    </citation>
    <scope>NUCLEOTIDE SEQUENCE</scope>
    <source>
        <strain evidence="2">DAOMC 236416</strain>
    </source>
</reference>
<dbReference type="Proteomes" id="UP000077521">
    <property type="component" value="Unassembled WGS sequence"/>
</dbReference>
<evidence type="ECO:0000313" key="2">
    <source>
        <dbReference type="EMBL" id="KAE8257834.1"/>
    </source>
</evidence>
<feature type="compositionally biased region" description="Acidic residues" evidence="1">
    <location>
        <begin position="218"/>
        <end position="234"/>
    </location>
</feature>
<sequence length="381" mass="40456">MISLSPSPPPSSQAEESNTPDLSQTSTLTSISDAESLASHGSAVPNEENEDVEAEVPPSPGMQEFINDTDDLGHVSGSEESDGSTHFSQRSQPVAALHPVGPSVSAQDAEPSASNQSLDIAACSSANEQDASTSLGSTDIATSSGTSVHASATSTLGIESPASSSSPVQDTGIPGPSAEPDLSASTNVHRNESSSQGTLPRRSSRPRASRRNVFILSDSEEDSEDSDYEEDDEGDGHPQMDGMQNDDEEQLPEAELHPPESDPSDGEGDGDDQVAGPDFFVDDMDEDIELEGADEPLEGEDEDVGPDGNNSEDDDEDEDLGHDGDNSADEDVVEWLDESENLRMRQLGNGEQYFFHPLSQTWVHTSRLIVGNRYNPVNIDD</sequence>
<accession>A0A177TX80</accession>
<feature type="compositionally biased region" description="Polar residues" evidence="1">
    <location>
        <begin position="112"/>
        <end position="169"/>
    </location>
</feature>
<organism evidence="2 3">
    <name type="scientific">Tilletia indica</name>
    <dbReference type="NCBI Taxonomy" id="43049"/>
    <lineage>
        <taxon>Eukaryota</taxon>
        <taxon>Fungi</taxon>
        <taxon>Dikarya</taxon>
        <taxon>Basidiomycota</taxon>
        <taxon>Ustilaginomycotina</taxon>
        <taxon>Exobasidiomycetes</taxon>
        <taxon>Tilletiales</taxon>
        <taxon>Tilletiaceae</taxon>
        <taxon>Tilletia</taxon>
    </lineage>
</organism>
<reference evidence="2" key="1">
    <citation type="submission" date="2016-04" db="EMBL/GenBank/DDBJ databases">
        <authorList>
            <person name="Nguyen H.D."/>
            <person name="Samba Siva P."/>
            <person name="Cullis J."/>
            <person name="Levesque C.A."/>
            <person name="Hambleton S."/>
        </authorList>
    </citation>
    <scope>NUCLEOTIDE SEQUENCE</scope>
    <source>
        <strain evidence="2">DAOMC 236416</strain>
    </source>
</reference>
<feature type="compositionally biased region" description="Polar residues" evidence="1">
    <location>
        <begin position="183"/>
        <end position="198"/>
    </location>
</feature>
<evidence type="ECO:0000256" key="1">
    <source>
        <dbReference type="SAM" id="MobiDB-lite"/>
    </source>
</evidence>
<dbReference type="EMBL" id="LWDF02000094">
    <property type="protein sequence ID" value="KAE8257834.1"/>
    <property type="molecule type" value="Genomic_DNA"/>
</dbReference>
<name>A0A177TX80_9BASI</name>
<proteinExistence type="predicted"/>